<proteinExistence type="predicted"/>
<feature type="domain" description="HTH tetR-type" evidence="3">
    <location>
        <begin position="32"/>
        <end position="92"/>
    </location>
</feature>
<organism evidence="4 5">
    <name type="scientific">Aciditerrimonas ferrireducens</name>
    <dbReference type="NCBI Taxonomy" id="667306"/>
    <lineage>
        <taxon>Bacteria</taxon>
        <taxon>Bacillati</taxon>
        <taxon>Actinomycetota</taxon>
        <taxon>Acidimicrobiia</taxon>
        <taxon>Acidimicrobiales</taxon>
        <taxon>Acidimicrobiaceae</taxon>
        <taxon>Aciditerrimonas</taxon>
    </lineage>
</organism>
<evidence type="ECO:0000259" key="3">
    <source>
        <dbReference type="PROSITE" id="PS50977"/>
    </source>
</evidence>
<evidence type="ECO:0000313" key="5">
    <source>
        <dbReference type="Proteomes" id="UP001589788"/>
    </source>
</evidence>
<accession>A0ABV6C5W6</accession>
<comment type="caution">
    <text evidence="4">The sequence shown here is derived from an EMBL/GenBank/DDBJ whole genome shotgun (WGS) entry which is preliminary data.</text>
</comment>
<evidence type="ECO:0000256" key="2">
    <source>
        <dbReference type="PROSITE-ProRule" id="PRU00335"/>
    </source>
</evidence>
<sequence>MTSRGGLAGQRIAAGALTPLAGRPRGARQRREVVQRQLADVVEGLLRSRRWATLRIEEVAGALGMTRTAFYRYYPDLGAVLLALLRDLAGAIQSRGAAWWGPPPPADPAGMAARGASLRAAAVGTAEIFADHLHLLRAVLDAGASDEGIERAYRAIVEGFVAAGARRIAAEQALGTVDPGLDPEQTAAALVWMSERYLGTVLGRPDGPSPAAAGEVLATIWWRTLFGREPGPEGGPLLDQG</sequence>
<evidence type="ECO:0000313" key="4">
    <source>
        <dbReference type="EMBL" id="MFC0082352.1"/>
    </source>
</evidence>
<keyword evidence="1 2" id="KW-0238">DNA-binding</keyword>
<protein>
    <submittedName>
        <fullName evidence="4">TetR/AcrR family transcriptional regulator</fullName>
    </submittedName>
</protein>
<dbReference type="Pfam" id="PF21313">
    <property type="entry name" value="EthR_C"/>
    <property type="match status" value="1"/>
</dbReference>
<feature type="DNA-binding region" description="H-T-H motif" evidence="2">
    <location>
        <begin position="55"/>
        <end position="74"/>
    </location>
</feature>
<reference evidence="4 5" key="1">
    <citation type="submission" date="2024-09" db="EMBL/GenBank/DDBJ databases">
        <authorList>
            <person name="Sun Q."/>
            <person name="Mori K."/>
        </authorList>
    </citation>
    <scope>NUCLEOTIDE SEQUENCE [LARGE SCALE GENOMIC DNA]</scope>
    <source>
        <strain evidence="4 5">JCM 15389</strain>
    </source>
</reference>
<dbReference type="RefSeq" id="WP_377789907.1">
    <property type="nucleotide sequence ID" value="NZ_JBHLYQ010000092.1"/>
</dbReference>
<dbReference type="Gene3D" id="1.10.357.10">
    <property type="entry name" value="Tetracycline Repressor, domain 2"/>
    <property type="match status" value="1"/>
</dbReference>
<dbReference type="SUPFAM" id="SSF46689">
    <property type="entry name" value="Homeodomain-like"/>
    <property type="match status" value="1"/>
</dbReference>
<dbReference type="InterPro" id="IPR009057">
    <property type="entry name" value="Homeodomain-like_sf"/>
</dbReference>
<dbReference type="SUPFAM" id="SSF48498">
    <property type="entry name" value="Tetracyclin repressor-like, C-terminal domain"/>
    <property type="match status" value="1"/>
</dbReference>
<dbReference type="EMBL" id="JBHLYQ010000092">
    <property type="protein sequence ID" value="MFC0082352.1"/>
    <property type="molecule type" value="Genomic_DNA"/>
</dbReference>
<name>A0ABV6C5W6_9ACTN</name>
<dbReference type="Proteomes" id="UP001589788">
    <property type="component" value="Unassembled WGS sequence"/>
</dbReference>
<dbReference type="InterPro" id="IPR036271">
    <property type="entry name" value="Tet_transcr_reg_TetR-rel_C_sf"/>
</dbReference>
<gene>
    <name evidence="4" type="ORF">ACFFRE_09375</name>
</gene>
<dbReference type="InterPro" id="IPR001647">
    <property type="entry name" value="HTH_TetR"/>
</dbReference>
<dbReference type="InterPro" id="IPR049397">
    <property type="entry name" value="EthR_C"/>
</dbReference>
<dbReference type="PROSITE" id="PS50977">
    <property type="entry name" value="HTH_TETR_2"/>
    <property type="match status" value="1"/>
</dbReference>
<evidence type="ECO:0000256" key="1">
    <source>
        <dbReference type="ARBA" id="ARBA00023125"/>
    </source>
</evidence>
<keyword evidence="5" id="KW-1185">Reference proteome</keyword>